<keyword evidence="4" id="KW-1185">Reference proteome</keyword>
<feature type="transmembrane region" description="Helical" evidence="1">
    <location>
        <begin position="239"/>
        <end position="256"/>
    </location>
</feature>
<proteinExistence type="predicted"/>
<evidence type="ECO:0000313" key="4">
    <source>
        <dbReference type="Proteomes" id="UP000317652"/>
    </source>
</evidence>
<feature type="transmembrane region" description="Helical" evidence="1">
    <location>
        <begin position="328"/>
        <end position="346"/>
    </location>
</feature>
<keyword evidence="1" id="KW-0472">Membrane</keyword>
<dbReference type="EMBL" id="CABGGS010000001">
    <property type="protein sequence ID" value="VUS22668.1"/>
    <property type="molecule type" value="Genomic_DNA"/>
</dbReference>
<feature type="transmembrane region" description="Helical" evidence="1">
    <location>
        <begin position="111"/>
        <end position="130"/>
    </location>
</feature>
<dbReference type="RefSeq" id="WP_235892111.1">
    <property type="nucleotide sequence ID" value="NZ_CABGGS010000001.1"/>
</dbReference>
<accession>A0ABY6V4S4</accession>
<feature type="transmembrane region" description="Helical" evidence="1">
    <location>
        <begin position="276"/>
        <end position="293"/>
    </location>
</feature>
<feature type="transmembrane region" description="Helical" evidence="1">
    <location>
        <begin position="142"/>
        <end position="168"/>
    </location>
</feature>
<evidence type="ECO:0000259" key="2">
    <source>
        <dbReference type="Pfam" id="PF01757"/>
    </source>
</evidence>
<keyword evidence="1" id="KW-0812">Transmembrane</keyword>
<dbReference type="InterPro" id="IPR002656">
    <property type="entry name" value="Acyl_transf_3_dom"/>
</dbReference>
<feature type="transmembrane region" description="Helical" evidence="1">
    <location>
        <begin position="207"/>
        <end position="227"/>
    </location>
</feature>
<dbReference type="Proteomes" id="UP000317652">
    <property type="component" value="Unassembled WGS sequence"/>
</dbReference>
<feature type="domain" description="Acyltransferase 3" evidence="2">
    <location>
        <begin position="47"/>
        <end position="345"/>
    </location>
</feature>
<keyword evidence="1" id="KW-1133">Transmembrane helix</keyword>
<gene>
    <name evidence="3" type="ORF">SB6411_00203</name>
</gene>
<name>A0ABY6V4S4_9ENTR</name>
<evidence type="ECO:0000313" key="3">
    <source>
        <dbReference type="EMBL" id="VUS22668.1"/>
    </source>
</evidence>
<protein>
    <recommendedName>
        <fullName evidence="2">Acyltransferase 3 domain-containing protein</fullName>
    </recommendedName>
</protein>
<feature type="transmembrane region" description="Helical" evidence="1">
    <location>
        <begin position="51"/>
        <end position="70"/>
    </location>
</feature>
<feature type="transmembrane region" description="Helical" evidence="1">
    <location>
        <begin position="82"/>
        <end position="99"/>
    </location>
</feature>
<reference evidence="3 4" key="1">
    <citation type="submission" date="2019-07" db="EMBL/GenBank/DDBJ databases">
        <authorList>
            <person name="Brisse S."/>
            <person name="Rodrigues C."/>
            <person name="Thorpe H."/>
        </authorList>
    </citation>
    <scope>NUCLEOTIDE SEQUENCE [LARGE SCALE GENOMIC DNA]</scope>
    <source>
        <strain evidence="3">SB6411</strain>
    </source>
</reference>
<evidence type="ECO:0000256" key="1">
    <source>
        <dbReference type="SAM" id="Phobius"/>
    </source>
</evidence>
<feature type="transmembrane region" description="Helical" evidence="1">
    <location>
        <begin position="175"/>
        <end position="195"/>
    </location>
</feature>
<comment type="caution">
    <text evidence="3">The sequence shown here is derived from an EMBL/GenBank/DDBJ whole genome shotgun (WGS) entry which is preliminary data.</text>
</comment>
<sequence length="360" mass="41628">MWAVGRRSPTTCKEVDFSDVLLYFRLKLHLVTVMNKSFLHANTDKNIYSLNSLKLTLSIMVVFIHTRIFLDNSVLLDTFTSNGFFRIAVPVFFIMNGYFLPSTKNSFKKWLIKSTCIYLSLTALYAFFWLDYSTLTTSIKTIAHALLAGYSHLWYIQAMIIAGLIIFYLKNSTPLLIISVCFFLFGFFIQIYTSYQHTINPDLPQRYSIYRNAFTIGLPFMFIGYLFRTKWTHMPQRTTIIICLFAIILFGIEIFINHTKFISQQPLSKSMSFDIYLSLIILCPAVFLLFKNMKFGIKINKNIPNYIYFFHPIPILLLNKKLASVNNIIYSALIIIITLAISLTVIKITKTLHKSKVIGA</sequence>
<feature type="transmembrane region" description="Helical" evidence="1">
    <location>
        <begin position="305"/>
        <end position="322"/>
    </location>
</feature>
<organism evidence="3 4">
    <name type="scientific">Klebsiella spallanzanii</name>
    <dbReference type="NCBI Taxonomy" id="2587528"/>
    <lineage>
        <taxon>Bacteria</taxon>
        <taxon>Pseudomonadati</taxon>
        <taxon>Pseudomonadota</taxon>
        <taxon>Gammaproteobacteria</taxon>
        <taxon>Enterobacterales</taxon>
        <taxon>Enterobacteriaceae</taxon>
        <taxon>Klebsiella/Raoultella group</taxon>
        <taxon>Klebsiella</taxon>
    </lineage>
</organism>
<dbReference type="Pfam" id="PF01757">
    <property type="entry name" value="Acyl_transf_3"/>
    <property type="match status" value="1"/>
</dbReference>